<dbReference type="AlphaFoldDB" id="A0A1L7CFJ2"/>
<reference evidence="2 3" key="1">
    <citation type="submission" date="2014-08" db="EMBL/GenBank/DDBJ databases">
        <title>Complete genome sequence of Corynebacterium aquilae S-613T(T) (=DSM 44791(T)), isolated from the choana of a healthy golden eagle.</title>
        <authorList>
            <person name="Ruckert C."/>
            <person name="Albersmeier A."/>
            <person name="Winkler A."/>
            <person name="Kalinowski J."/>
        </authorList>
    </citation>
    <scope>NUCLEOTIDE SEQUENCE [LARGE SCALE GENOMIC DNA]</scope>
    <source>
        <strain evidence="2 3">S-613</strain>
    </source>
</reference>
<protein>
    <submittedName>
        <fullName evidence="2">Uncharacterized protein</fullName>
    </submittedName>
</protein>
<dbReference type="RefSeq" id="WP_075725767.1">
    <property type="nucleotide sequence ID" value="NZ_CP009245.1"/>
</dbReference>
<feature type="transmembrane region" description="Helical" evidence="1">
    <location>
        <begin position="32"/>
        <end position="52"/>
    </location>
</feature>
<evidence type="ECO:0000313" key="3">
    <source>
        <dbReference type="Proteomes" id="UP000185478"/>
    </source>
</evidence>
<keyword evidence="3" id="KW-1185">Reference proteome</keyword>
<evidence type="ECO:0000313" key="2">
    <source>
        <dbReference type="EMBL" id="APT84543.1"/>
    </source>
</evidence>
<dbReference type="Proteomes" id="UP000185478">
    <property type="component" value="Chromosome"/>
</dbReference>
<dbReference type="OrthoDB" id="9909168at2"/>
<sequence length="233" mass="25104">MGKHSADEAAVPVETPVVVEQPSRRPRASARWWLASLPAVALAVVASSYTYFEIARPQTFSSPISVAVGQSGHLHETTTIDDPSMRGSSTRDVVARVDASGPIDREAVPFFHPPEASRLWGVRFTVDADPDDDLLNCTAQLVDDKGNVYGYSEQLLNMDAGTDLPISQVYACVPGKTPGNVAGLPPRPAHYSAMLIFVLPEGVTPQVFRMGFQPPKILEFQLPESSDVLSSSS</sequence>
<keyword evidence="1" id="KW-0472">Membrane</keyword>
<dbReference type="STRING" id="1431546.CAQU_05140"/>
<keyword evidence="1" id="KW-0812">Transmembrane</keyword>
<gene>
    <name evidence="2" type="ORF">CAQU_05140</name>
</gene>
<dbReference type="KEGG" id="caqu:CAQU_05140"/>
<accession>A0A1L7CFJ2</accession>
<evidence type="ECO:0000256" key="1">
    <source>
        <dbReference type="SAM" id="Phobius"/>
    </source>
</evidence>
<dbReference type="EMBL" id="CP009245">
    <property type="protein sequence ID" value="APT84543.1"/>
    <property type="molecule type" value="Genomic_DNA"/>
</dbReference>
<proteinExistence type="predicted"/>
<organism evidence="2 3">
    <name type="scientific">Corynebacterium aquilae DSM 44791</name>
    <dbReference type="NCBI Taxonomy" id="1431546"/>
    <lineage>
        <taxon>Bacteria</taxon>
        <taxon>Bacillati</taxon>
        <taxon>Actinomycetota</taxon>
        <taxon>Actinomycetes</taxon>
        <taxon>Mycobacteriales</taxon>
        <taxon>Corynebacteriaceae</taxon>
        <taxon>Corynebacterium</taxon>
    </lineage>
</organism>
<keyword evidence="1" id="KW-1133">Transmembrane helix</keyword>
<name>A0A1L7CFJ2_9CORY</name>